<dbReference type="GO" id="GO:0007009">
    <property type="term" value="P:plasma membrane organization"/>
    <property type="evidence" value="ECO:0007669"/>
    <property type="project" value="TreeGrafter"/>
</dbReference>
<proteinExistence type="predicted"/>
<comment type="subcellular location">
    <subcellularLocation>
        <location evidence="1">Membrane</location>
    </subcellularLocation>
</comment>
<evidence type="ECO:0000256" key="5">
    <source>
        <dbReference type="ARBA" id="ARBA00023136"/>
    </source>
</evidence>
<dbReference type="Gene3D" id="2.60.40.150">
    <property type="entry name" value="C2 domain"/>
    <property type="match status" value="1"/>
</dbReference>
<accession>A0A4Z2FEZ1</accession>
<dbReference type="PANTHER" id="PTHR12546">
    <property type="entry name" value="FER-1-LIKE"/>
    <property type="match status" value="1"/>
</dbReference>
<keyword evidence="2" id="KW-0812">Transmembrane</keyword>
<organism evidence="6 7">
    <name type="scientific">Liparis tanakae</name>
    <name type="common">Tanaka's snailfish</name>
    <dbReference type="NCBI Taxonomy" id="230148"/>
    <lineage>
        <taxon>Eukaryota</taxon>
        <taxon>Metazoa</taxon>
        <taxon>Chordata</taxon>
        <taxon>Craniata</taxon>
        <taxon>Vertebrata</taxon>
        <taxon>Euteleostomi</taxon>
        <taxon>Actinopterygii</taxon>
        <taxon>Neopterygii</taxon>
        <taxon>Teleostei</taxon>
        <taxon>Neoteleostei</taxon>
        <taxon>Acanthomorphata</taxon>
        <taxon>Eupercaria</taxon>
        <taxon>Perciformes</taxon>
        <taxon>Cottioidei</taxon>
        <taxon>Cottales</taxon>
        <taxon>Liparidae</taxon>
        <taxon>Liparis</taxon>
    </lineage>
</organism>
<keyword evidence="4" id="KW-1133">Transmembrane helix</keyword>
<comment type="caution">
    <text evidence="6">The sequence shown here is derived from an EMBL/GenBank/DDBJ whole genome shotgun (WGS) entry which is preliminary data.</text>
</comment>
<evidence type="ECO:0000256" key="2">
    <source>
        <dbReference type="ARBA" id="ARBA00022692"/>
    </source>
</evidence>
<dbReference type="PANTHER" id="PTHR12546:SF37">
    <property type="entry name" value="FER-1-LIKE 6 (C. ELEGANS)"/>
    <property type="match status" value="1"/>
</dbReference>
<dbReference type="InterPro" id="IPR035892">
    <property type="entry name" value="C2_domain_sf"/>
</dbReference>
<evidence type="ECO:0000256" key="3">
    <source>
        <dbReference type="ARBA" id="ARBA00022737"/>
    </source>
</evidence>
<dbReference type="InterPro" id="IPR037721">
    <property type="entry name" value="Ferlin"/>
</dbReference>
<dbReference type="AlphaFoldDB" id="A0A4Z2FEZ1"/>
<protein>
    <submittedName>
        <fullName evidence="6">Fer-1-like protein 6</fullName>
    </submittedName>
</protein>
<evidence type="ECO:0000313" key="7">
    <source>
        <dbReference type="Proteomes" id="UP000314294"/>
    </source>
</evidence>
<dbReference type="GO" id="GO:0016020">
    <property type="term" value="C:membrane"/>
    <property type="evidence" value="ECO:0007669"/>
    <property type="project" value="UniProtKB-SubCell"/>
</dbReference>
<dbReference type="EMBL" id="SRLO01001254">
    <property type="protein sequence ID" value="TNN39739.1"/>
    <property type="molecule type" value="Genomic_DNA"/>
</dbReference>
<dbReference type="Proteomes" id="UP000314294">
    <property type="component" value="Unassembled WGS sequence"/>
</dbReference>
<name>A0A4Z2FEZ1_9TELE</name>
<dbReference type="SUPFAM" id="SSF49562">
    <property type="entry name" value="C2 domain (Calcium/lipid-binding domain, CaLB)"/>
    <property type="match status" value="1"/>
</dbReference>
<evidence type="ECO:0000256" key="4">
    <source>
        <dbReference type="ARBA" id="ARBA00022989"/>
    </source>
</evidence>
<dbReference type="OrthoDB" id="270970at2759"/>
<evidence type="ECO:0000256" key="1">
    <source>
        <dbReference type="ARBA" id="ARBA00004370"/>
    </source>
</evidence>
<keyword evidence="3" id="KW-0677">Repeat</keyword>
<evidence type="ECO:0000313" key="6">
    <source>
        <dbReference type="EMBL" id="TNN39739.1"/>
    </source>
</evidence>
<dbReference type="InterPro" id="IPR037725">
    <property type="entry name" value="C2F_Ferlin"/>
</dbReference>
<dbReference type="CDD" id="cd08374">
    <property type="entry name" value="C2F_Ferlin"/>
    <property type="match status" value="1"/>
</dbReference>
<reference evidence="6 7" key="1">
    <citation type="submission" date="2019-03" db="EMBL/GenBank/DDBJ databases">
        <title>First draft genome of Liparis tanakae, snailfish: a comprehensive survey of snailfish specific genes.</title>
        <authorList>
            <person name="Kim W."/>
            <person name="Song I."/>
            <person name="Jeong J.-H."/>
            <person name="Kim D."/>
            <person name="Kim S."/>
            <person name="Ryu S."/>
            <person name="Song J.Y."/>
            <person name="Lee S.K."/>
        </authorList>
    </citation>
    <scope>NUCLEOTIDE SEQUENCE [LARGE SCALE GENOMIC DNA]</scope>
    <source>
        <tissue evidence="6">Muscle</tissue>
    </source>
</reference>
<keyword evidence="7" id="KW-1185">Reference proteome</keyword>
<sequence>MWVDIWLKGLEDDRQETDVHYNSLTGEGNFNWRFVFPFSYLPAEKVIVVSKKEHIFSLDRSEQKLPAVLSLQVWDFETLSSDDFLGGSAAPPTAPPLFPLRVGLTRSGIRGRAERHMIRVKTSDNEWKPFLSTTAITVHCLKGQMRLKWEALCLQTHLKGGGPSVPPSLSIVSIVVVVFVRLRRGKAGEVKQKRLMVYKDEWRAMEMERQLVYD</sequence>
<keyword evidence="5" id="KW-0472">Membrane</keyword>
<gene>
    <name evidence="6" type="primary">FER1L6_3</name>
    <name evidence="6" type="ORF">EYF80_050107</name>
</gene>